<protein>
    <recommendedName>
        <fullName evidence="3">DUF3800 domain-containing protein</fullName>
    </recommendedName>
</protein>
<sequence length="265" mass="31434">MYIAYFDESGDDGFPKYSSKLFVLTSIYMDVKAWKNNYNLLVNFRRQLKMNYNFPMKLEFHTKDFLTDKNPYRNYNWDFSTKKNILLEYFKCIAELDIKIINVVIVKPNILKNDYDVLDVAFSYNIQRIENDLCEKGNSNFLIITDEGRIGKMRKTSRRIQRYNLIPSKIFPGYYLNKEIKLLIEDPLPKDSKESYFLQVADLVAYIVYLYSSKTFINDNWANRVSNILNMNDIINFLKIIKECLNCKATSDNEFGIVNYPKNIK</sequence>
<reference evidence="2" key="1">
    <citation type="submission" date="2016-10" db="EMBL/GenBank/DDBJ databases">
        <authorList>
            <person name="Varghese N."/>
            <person name="Submissions S."/>
        </authorList>
    </citation>
    <scope>NUCLEOTIDE SEQUENCE [LARGE SCALE GENOMIC DNA]</scope>
    <source>
        <strain evidence="2">DSM 13577</strain>
    </source>
</reference>
<name>A0A1H9Y4Q4_9FIRM</name>
<gene>
    <name evidence="1" type="ORF">SAMN03080614_1001159</name>
</gene>
<proteinExistence type="predicted"/>
<dbReference type="EMBL" id="FOIF01000001">
    <property type="protein sequence ID" value="SES63686.1"/>
    <property type="molecule type" value="Genomic_DNA"/>
</dbReference>
<dbReference type="RefSeq" id="WP_091347944.1">
    <property type="nucleotide sequence ID" value="NZ_FOIF01000001.1"/>
</dbReference>
<dbReference type="OrthoDB" id="2680392at2"/>
<dbReference type="Proteomes" id="UP000243819">
    <property type="component" value="Unassembled WGS sequence"/>
</dbReference>
<dbReference type="STRING" id="1120990.SAMN03080614_1001159"/>
<evidence type="ECO:0008006" key="3">
    <source>
        <dbReference type="Google" id="ProtNLM"/>
    </source>
</evidence>
<dbReference type="Pfam" id="PF12686">
    <property type="entry name" value="DUF3800"/>
    <property type="match status" value="1"/>
</dbReference>
<accession>A0A1H9Y4Q4</accession>
<dbReference type="InterPro" id="IPR024524">
    <property type="entry name" value="DUF3800"/>
</dbReference>
<evidence type="ECO:0000313" key="1">
    <source>
        <dbReference type="EMBL" id="SES63686.1"/>
    </source>
</evidence>
<keyword evidence="2" id="KW-1185">Reference proteome</keyword>
<dbReference type="AlphaFoldDB" id="A0A1H9Y4Q4"/>
<evidence type="ECO:0000313" key="2">
    <source>
        <dbReference type="Proteomes" id="UP000243819"/>
    </source>
</evidence>
<organism evidence="1 2">
    <name type="scientific">Anaerobranca gottschalkii DSM 13577</name>
    <dbReference type="NCBI Taxonomy" id="1120990"/>
    <lineage>
        <taxon>Bacteria</taxon>
        <taxon>Bacillati</taxon>
        <taxon>Bacillota</taxon>
        <taxon>Clostridia</taxon>
        <taxon>Eubacteriales</taxon>
        <taxon>Proteinivoracaceae</taxon>
        <taxon>Anaerobranca</taxon>
    </lineage>
</organism>